<protein>
    <submittedName>
        <fullName evidence="2">Uncharacterized protein</fullName>
    </submittedName>
</protein>
<proteinExistence type="predicted"/>
<feature type="compositionally biased region" description="Basic and acidic residues" evidence="1">
    <location>
        <begin position="1"/>
        <end position="19"/>
    </location>
</feature>
<feature type="region of interest" description="Disordered" evidence="1">
    <location>
        <begin position="1"/>
        <end position="72"/>
    </location>
</feature>
<gene>
    <name evidence="2" type="ORF">R1flu_004685</name>
</gene>
<sequence>MDNPPETKLKKRAGGRETVRQVGALSDKKRAEVPEIYDFRALPETNGRGPSAPPKKRRSDPSGPTAFALYGE</sequence>
<evidence type="ECO:0000256" key="1">
    <source>
        <dbReference type="SAM" id="MobiDB-lite"/>
    </source>
</evidence>
<dbReference type="AlphaFoldDB" id="A0ABD1YR03"/>
<evidence type="ECO:0000313" key="3">
    <source>
        <dbReference type="Proteomes" id="UP001605036"/>
    </source>
</evidence>
<name>A0ABD1YR03_9MARC</name>
<reference evidence="2 3" key="1">
    <citation type="submission" date="2024-09" db="EMBL/GenBank/DDBJ databases">
        <title>Chromosome-scale assembly of Riccia fluitans.</title>
        <authorList>
            <person name="Paukszto L."/>
            <person name="Sawicki J."/>
            <person name="Karawczyk K."/>
            <person name="Piernik-Szablinska J."/>
            <person name="Szczecinska M."/>
            <person name="Mazdziarz M."/>
        </authorList>
    </citation>
    <scope>NUCLEOTIDE SEQUENCE [LARGE SCALE GENOMIC DNA]</scope>
    <source>
        <strain evidence="2">Rf_01</strain>
        <tissue evidence="2">Aerial parts of the thallus</tissue>
    </source>
</reference>
<evidence type="ECO:0000313" key="2">
    <source>
        <dbReference type="EMBL" id="KAL2633206.1"/>
    </source>
</evidence>
<dbReference type="EMBL" id="JBHFFA010000003">
    <property type="protein sequence ID" value="KAL2633206.1"/>
    <property type="molecule type" value="Genomic_DNA"/>
</dbReference>
<accession>A0ABD1YR03</accession>
<comment type="caution">
    <text evidence="2">The sequence shown here is derived from an EMBL/GenBank/DDBJ whole genome shotgun (WGS) entry which is preliminary data.</text>
</comment>
<dbReference type="Proteomes" id="UP001605036">
    <property type="component" value="Unassembled WGS sequence"/>
</dbReference>
<organism evidence="2 3">
    <name type="scientific">Riccia fluitans</name>
    <dbReference type="NCBI Taxonomy" id="41844"/>
    <lineage>
        <taxon>Eukaryota</taxon>
        <taxon>Viridiplantae</taxon>
        <taxon>Streptophyta</taxon>
        <taxon>Embryophyta</taxon>
        <taxon>Marchantiophyta</taxon>
        <taxon>Marchantiopsida</taxon>
        <taxon>Marchantiidae</taxon>
        <taxon>Marchantiales</taxon>
        <taxon>Ricciaceae</taxon>
        <taxon>Riccia</taxon>
    </lineage>
</organism>
<keyword evidence="3" id="KW-1185">Reference proteome</keyword>